<evidence type="ECO:0000256" key="3">
    <source>
        <dbReference type="ARBA" id="ARBA00022617"/>
    </source>
</evidence>
<keyword evidence="6" id="KW-0408">Iron</keyword>
<dbReference type="SUPFAM" id="SSF56014">
    <property type="entry name" value="Nitrite and sulphite reductase 4Fe-4S domain-like"/>
    <property type="match status" value="1"/>
</dbReference>
<dbReference type="GO" id="GO:0046872">
    <property type="term" value="F:metal ion binding"/>
    <property type="evidence" value="ECO:0007669"/>
    <property type="project" value="UniProtKB-KW"/>
</dbReference>
<dbReference type="GO" id="GO:0051539">
    <property type="term" value="F:4 iron, 4 sulfur cluster binding"/>
    <property type="evidence" value="ECO:0007669"/>
    <property type="project" value="UniProtKB-KW"/>
</dbReference>
<dbReference type="Proteomes" id="UP000179524">
    <property type="component" value="Unassembled WGS sequence"/>
</dbReference>
<evidence type="ECO:0000256" key="1">
    <source>
        <dbReference type="ARBA" id="ARBA00010429"/>
    </source>
</evidence>
<dbReference type="InterPro" id="IPR051329">
    <property type="entry name" value="NIR_SIR_4Fe-4S"/>
</dbReference>
<evidence type="ECO:0000313" key="9">
    <source>
        <dbReference type="EMBL" id="OIJ13435.1"/>
    </source>
</evidence>
<organism evidence="9 10">
    <name type="scientific">Anaerobacillus alkalilacustris</name>
    <dbReference type="NCBI Taxonomy" id="393763"/>
    <lineage>
        <taxon>Bacteria</taxon>
        <taxon>Bacillati</taxon>
        <taxon>Bacillota</taxon>
        <taxon>Bacilli</taxon>
        <taxon>Bacillales</taxon>
        <taxon>Bacillaceae</taxon>
        <taxon>Anaerobacillus</taxon>
    </lineage>
</organism>
<protein>
    <recommendedName>
        <fullName evidence="8">Nitrite/sulphite reductase 4Fe-4S domain-containing protein</fullName>
    </recommendedName>
</protein>
<dbReference type="PANTHER" id="PTHR32439:SF0">
    <property type="entry name" value="FERREDOXIN--NITRITE REDUCTASE, CHLOROPLASTIC"/>
    <property type="match status" value="1"/>
</dbReference>
<evidence type="ECO:0000256" key="5">
    <source>
        <dbReference type="ARBA" id="ARBA00023002"/>
    </source>
</evidence>
<evidence type="ECO:0000256" key="2">
    <source>
        <dbReference type="ARBA" id="ARBA00022485"/>
    </source>
</evidence>
<evidence type="ECO:0000313" key="10">
    <source>
        <dbReference type="Proteomes" id="UP000179524"/>
    </source>
</evidence>
<evidence type="ECO:0000256" key="7">
    <source>
        <dbReference type="ARBA" id="ARBA00023014"/>
    </source>
</evidence>
<keyword evidence="2" id="KW-0004">4Fe-4S</keyword>
<keyword evidence="4" id="KW-0479">Metal-binding</keyword>
<gene>
    <name evidence="9" type="ORF">BKP37_10710</name>
</gene>
<dbReference type="RefSeq" id="WP_071309584.1">
    <property type="nucleotide sequence ID" value="NZ_MLQR01000028.1"/>
</dbReference>
<proteinExistence type="inferred from homology"/>
<evidence type="ECO:0000259" key="8">
    <source>
        <dbReference type="Pfam" id="PF01077"/>
    </source>
</evidence>
<name>A0A1S2LPV5_9BACI</name>
<dbReference type="PROSITE" id="PS00365">
    <property type="entry name" value="NIR_SIR"/>
    <property type="match status" value="1"/>
</dbReference>
<dbReference type="PRINTS" id="PR00397">
    <property type="entry name" value="SIROHAEM"/>
</dbReference>
<dbReference type="Gene3D" id="3.30.413.10">
    <property type="entry name" value="Sulfite Reductase Hemoprotein, domain 1"/>
    <property type="match status" value="1"/>
</dbReference>
<evidence type="ECO:0000256" key="4">
    <source>
        <dbReference type="ARBA" id="ARBA00022723"/>
    </source>
</evidence>
<dbReference type="PANTHER" id="PTHR32439">
    <property type="entry name" value="FERREDOXIN--NITRITE REDUCTASE, CHLOROPLASTIC"/>
    <property type="match status" value="1"/>
</dbReference>
<dbReference type="Pfam" id="PF01077">
    <property type="entry name" value="NIR_SIR"/>
    <property type="match status" value="1"/>
</dbReference>
<comment type="caution">
    <text evidence="9">The sequence shown here is derived from an EMBL/GenBank/DDBJ whole genome shotgun (WGS) entry which is preliminary data.</text>
</comment>
<comment type="similarity">
    <text evidence="1">Belongs to the nitrite and sulfite reductase 4Fe-4S domain family.</text>
</comment>
<reference evidence="9 10" key="1">
    <citation type="submission" date="2016-10" db="EMBL/GenBank/DDBJ databases">
        <title>Draft genome sequences of four alkaliphilic bacteria belonging to the Anaerobacillus genus.</title>
        <authorList>
            <person name="Bassil N.M."/>
            <person name="Lloyd J.R."/>
        </authorList>
    </citation>
    <scope>NUCLEOTIDE SEQUENCE [LARGE SCALE GENOMIC DNA]</scope>
    <source>
        <strain evidence="9 10">DSM 18345</strain>
    </source>
</reference>
<keyword evidence="7" id="KW-0411">Iron-sulfur</keyword>
<dbReference type="GO" id="GO:0016491">
    <property type="term" value="F:oxidoreductase activity"/>
    <property type="evidence" value="ECO:0007669"/>
    <property type="project" value="UniProtKB-KW"/>
</dbReference>
<accession>A0A1S2LPV5</accession>
<evidence type="ECO:0000256" key="6">
    <source>
        <dbReference type="ARBA" id="ARBA00023004"/>
    </source>
</evidence>
<dbReference type="InterPro" id="IPR045854">
    <property type="entry name" value="NO2/SO3_Rdtase_4Fe4S_sf"/>
</dbReference>
<feature type="domain" description="Nitrite/sulphite reductase 4Fe-4S" evidence="8">
    <location>
        <begin position="22"/>
        <end position="163"/>
    </location>
</feature>
<dbReference type="EMBL" id="MLQR01000028">
    <property type="protein sequence ID" value="OIJ13435.1"/>
    <property type="molecule type" value="Genomic_DNA"/>
</dbReference>
<keyword evidence="5" id="KW-0560">Oxidoreductase</keyword>
<sequence length="176" mass="19948">MLSEEIFFVYPPVPKNFIGYAVSCTGSEYYNYALVETKVKMKEIATYLDDQMKLDIPVRIHVVGCPSSCGQRHIADIGLQGCKMKMTEAGLVEAFELYVGGTLDSKEACFNKKLKGRISAENIQEVLRDILIFFKNEKKVGENFYQFVKRVGINTLQEKLDEALLTVEEQSTLKAR</sequence>
<dbReference type="GO" id="GO:0020037">
    <property type="term" value="F:heme binding"/>
    <property type="evidence" value="ECO:0007669"/>
    <property type="project" value="InterPro"/>
</dbReference>
<dbReference type="InterPro" id="IPR006067">
    <property type="entry name" value="NO2/SO3_Rdtase_4Fe4S_dom"/>
</dbReference>
<dbReference type="AlphaFoldDB" id="A0A1S2LPV5"/>
<keyword evidence="3" id="KW-0349">Heme</keyword>
<keyword evidence="10" id="KW-1185">Reference proteome</keyword>
<dbReference type="InterPro" id="IPR006066">
    <property type="entry name" value="NO2/SO3_Rdtase_FeS/sirohaem_BS"/>
</dbReference>